<comment type="caution">
    <text evidence="2">The sequence shown here is derived from an EMBL/GenBank/DDBJ whole genome shotgun (WGS) entry which is preliminary data.</text>
</comment>
<evidence type="ECO:0000313" key="2">
    <source>
        <dbReference type="EMBL" id="GBO27504.1"/>
    </source>
</evidence>
<feature type="region of interest" description="Disordered" evidence="1">
    <location>
        <begin position="1"/>
        <end position="20"/>
    </location>
</feature>
<keyword evidence="3" id="KW-1185">Reference proteome</keyword>
<accession>A0A4Y2VTE9</accession>
<protein>
    <submittedName>
        <fullName evidence="2">Uncharacterized protein</fullName>
    </submittedName>
</protein>
<proteinExistence type="predicted"/>
<dbReference type="AlphaFoldDB" id="A0A4Y2VTE9"/>
<reference evidence="2 3" key="1">
    <citation type="journal article" date="2019" name="Sci. Rep.">
        <title>Orb-weaving spider Araneus ventricosus genome elucidates the spidroin gene catalogue.</title>
        <authorList>
            <person name="Kono N."/>
            <person name="Nakamura H."/>
            <person name="Ohtoshi R."/>
            <person name="Moran D.A.P."/>
            <person name="Shinohara A."/>
            <person name="Yoshida Y."/>
            <person name="Fujiwara M."/>
            <person name="Mori M."/>
            <person name="Tomita M."/>
            <person name="Arakawa K."/>
        </authorList>
    </citation>
    <scope>NUCLEOTIDE SEQUENCE [LARGE SCALE GENOMIC DNA]</scope>
</reference>
<name>A0A4Y2VTE9_ARAVE</name>
<evidence type="ECO:0000256" key="1">
    <source>
        <dbReference type="SAM" id="MobiDB-lite"/>
    </source>
</evidence>
<organism evidence="2 3">
    <name type="scientific">Araneus ventricosus</name>
    <name type="common">Orbweaver spider</name>
    <name type="synonym">Epeira ventricosa</name>
    <dbReference type="NCBI Taxonomy" id="182803"/>
    <lineage>
        <taxon>Eukaryota</taxon>
        <taxon>Metazoa</taxon>
        <taxon>Ecdysozoa</taxon>
        <taxon>Arthropoda</taxon>
        <taxon>Chelicerata</taxon>
        <taxon>Arachnida</taxon>
        <taxon>Araneae</taxon>
        <taxon>Araneomorphae</taxon>
        <taxon>Entelegynae</taxon>
        <taxon>Araneoidea</taxon>
        <taxon>Araneidae</taxon>
        <taxon>Araneus</taxon>
    </lineage>
</organism>
<dbReference type="EMBL" id="BGPR01050515">
    <property type="protein sequence ID" value="GBO27504.1"/>
    <property type="molecule type" value="Genomic_DNA"/>
</dbReference>
<evidence type="ECO:0000313" key="3">
    <source>
        <dbReference type="Proteomes" id="UP000499080"/>
    </source>
</evidence>
<sequence length="98" mass="11404">MTRMRSELAPPPQTSAPNQRQIIYPPMYVLTCNRPHTGRIFSGIGFRTWNPKAPKPRGHRSLRSVKYLLPPDVAAKTFHFRYIFRGRYFGKTSQSLKK</sequence>
<gene>
    <name evidence="2" type="ORF">AVEN_23949_1</name>
</gene>
<dbReference type="Proteomes" id="UP000499080">
    <property type="component" value="Unassembled WGS sequence"/>
</dbReference>